<dbReference type="PANTHER" id="PTHR46229">
    <property type="entry name" value="BOLA TRANSCRIPTION REGULATOR"/>
    <property type="match status" value="1"/>
</dbReference>
<geneLocation type="plasmid" evidence="4 6">
    <name>11</name>
</geneLocation>
<dbReference type="SUPFAM" id="SSF82657">
    <property type="entry name" value="BolA-like"/>
    <property type="match status" value="1"/>
</dbReference>
<dbReference type="EMBL" id="LR134420">
    <property type="protein sequence ID" value="VEH85099.1"/>
    <property type="molecule type" value="Genomic_DNA"/>
</dbReference>
<name>A0A0W0R3W3_9GAMM</name>
<proteinExistence type="inferred from homology"/>
<evidence type="ECO:0000256" key="2">
    <source>
        <dbReference type="RuleBase" id="RU003860"/>
    </source>
</evidence>
<dbReference type="PATRIC" id="fig|45056.6.peg.405"/>
<dbReference type="STRING" id="45056.Lade_0393"/>
<dbReference type="InterPro" id="IPR002634">
    <property type="entry name" value="BolA"/>
</dbReference>
<comment type="similarity">
    <text evidence="1 2">Belongs to the BolA/IbaG family.</text>
</comment>
<dbReference type="KEGG" id="ladl:NCTC12735_00722"/>
<reference evidence="4 6" key="2">
    <citation type="submission" date="2018-12" db="EMBL/GenBank/DDBJ databases">
        <authorList>
            <consortium name="Pathogen Informatics"/>
        </authorList>
    </citation>
    <scope>NUCLEOTIDE SEQUENCE [LARGE SCALE GENOMIC DNA]</scope>
    <source>
        <strain evidence="4 6">NCTC12735</strain>
        <plasmid evidence="6">11</plasmid>
    </source>
</reference>
<dbReference type="OrthoDB" id="9801469at2"/>
<evidence type="ECO:0000313" key="6">
    <source>
        <dbReference type="Proteomes" id="UP000281170"/>
    </source>
</evidence>
<evidence type="ECO:0000313" key="5">
    <source>
        <dbReference type="Proteomes" id="UP000054859"/>
    </source>
</evidence>
<dbReference type="Proteomes" id="UP000281170">
    <property type="component" value="Plasmid 11"/>
</dbReference>
<dbReference type="PIRSF" id="PIRSF003113">
    <property type="entry name" value="BolA"/>
    <property type="match status" value="1"/>
</dbReference>
<dbReference type="Pfam" id="PF01722">
    <property type="entry name" value="BolA"/>
    <property type="match status" value="1"/>
</dbReference>
<dbReference type="PANTHER" id="PTHR46229:SF2">
    <property type="entry name" value="BOLA-LIKE PROTEIN 1"/>
    <property type="match status" value="1"/>
</dbReference>
<dbReference type="EMBL" id="LNKA01000001">
    <property type="protein sequence ID" value="KTC65735.1"/>
    <property type="molecule type" value="Genomic_DNA"/>
</dbReference>
<evidence type="ECO:0000313" key="4">
    <source>
        <dbReference type="EMBL" id="VEH85099.1"/>
    </source>
</evidence>
<sequence length="81" mass="9278">MISNEEIEQKLLALENVDYVKVKGDGYHFQLVIVSDVFNGKSKVARQQWVYSQLKDDIIGGSLHAISMQTLTNEEWEKQHG</sequence>
<protein>
    <submittedName>
        <fullName evidence="3">BolA like protein</fullName>
    </submittedName>
</protein>
<reference evidence="3 5" key="1">
    <citation type="submission" date="2015-11" db="EMBL/GenBank/DDBJ databases">
        <title>Identification of large and diverse effector repertoires of 38 Legionella species.</title>
        <authorList>
            <person name="Burstein D."/>
            <person name="Amaro F."/>
            <person name="Zusman T."/>
            <person name="Lifshitz Z."/>
            <person name="Cohen O."/>
            <person name="Gilbert J.A."/>
            <person name="Pupko T."/>
            <person name="Shuman H.A."/>
            <person name="Segal G."/>
        </authorList>
    </citation>
    <scope>NUCLEOTIDE SEQUENCE [LARGE SCALE GENOMIC DNA]</scope>
    <source>
        <strain evidence="3 5">1762-AUS-E</strain>
    </source>
</reference>
<dbReference type="Proteomes" id="UP000054859">
    <property type="component" value="Unassembled WGS sequence"/>
</dbReference>
<evidence type="ECO:0000313" key="3">
    <source>
        <dbReference type="EMBL" id="KTC65735.1"/>
    </source>
</evidence>
<dbReference type="AlphaFoldDB" id="A0A0W0R3W3"/>
<evidence type="ECO:0000256" key="1">
    <source>
        <dbReference type="ARBA" id="ARBA00005578"/>
    </source>
</evidence>
<dbReference type="RefSeq" id="WP_058461471.1">
    <property type="nucleotide sequence ID" value="NZ_CAAAHS010000014.1"/>
</dbReference>
<keyword evidence="4" id="KW-0614">Plasmid</keyword>
<gene>
    <name evidence="4" type="primary">yrbA</name>
    <name evidence="3" type="ORF">Lade_0393</name>
    <name evidence="4" type="ORF">NCTC12735_00722</name>
</gene>
<dbReference type="Gene3D" id="3.30.300.90">
    <property type="entry name" value="BolA-like"/>
    <property type="match status" value="1"/>
</dbReference>
<dbReference type="InterPro" id="IPR050961">
    <property type="entry name" value="BolA/IbaG_stress_morph_reg"/>
</dbReference>
<organism evidence="3 5">
    <name type="scientific">Legionella adelaidensis</name>
    <dbReference type="NCBI Taxonomy" id="45056"/>
    <lineage>
        <taxon>Bacteria</taxon>
        <taxon>Pseudomonadati</taxon>
        <taxon>Pseudomonadota</taxon>
        <taxon>Gammaproteobacteria</taxon>
        <taxon>Legionellales</taxon>
        <taxon>Legionellaceae</taxon>
        <taxon>Legionella</taxon>
    </lineage>
</organism>
<dbReference type="InterPro" id="IPR036065">
    <property type="entry name" value="BolA-like_sf"/>
</dbReference>
<accession>A0A0W0R3W3</accession>
<keyword evidence="5" id="KW-1185">Reference proteome</keyword>